<dbReference type="EMBL" id="SKBU01000038">
    <property type="protein sequence ID" value="TCJ13644.1"/>
    <property type="molecule type" value="Genomic_DNA"/>
</dbReference>
<comment type="caution">
    <text evidence="2">The sequence shown here is derived from an EMBL/GenBank/DDBJ whole genome shotgun (WGS) entry which is preliminary data.</text>
</comment>
<keyword evidence="3" id="KW-1185">Reference proteome</keyword>
<dbReference type="AlphaFoldDB" id="A0A4R1B9R0"/>
<evidence type="ECO:0000313" key="3">
    <source>
        <dbReference type="Proteomes" id="UP000295244"/>
    </source>
</evidence>
<organism evidence="2 3">
    <name type="scientific">Rubrobacter taiwanensis</name>
    <dbReference type="NCBI Taxonomy" id="185139"/>
    <lineage>
        <taxon>Bacteria</taxon>
        <taxon>Bacillati</taxon>
        <taxon>Actinomycetota</taxon>
        <taxon>Rubrobacteria</taxon>
        <taxon>Rubrobacterales</taxon>
        <taxon>Rubrobacteraceae</taxon>
        <taxon>Rubrobacter</taxon>
    </lineage>
</organism>
<accession>A0A4R1B9R0</accession>
<name>A0A4R1B9R0_9ACTN</name>
<gene>
    <name evidence="2" type="ORF">E0L93_14595</name>
</gene>
<feature type="transmembrane region" description="Helical" evidence="1">
    <location>
        <begin position="81"/>
        <end position="102"/>
    </location>
</feature>
<keyword evidence="1" id="KW-0812">Transmembrane</keyword>
<sequence length="173" mass="17778">MYGVAFTVIKSFFPFPLVMLFTVQGEHPEGDLGLLATVYLASGLLAGLVGGPLYGLLLLWRGGNTRYAVSSARRLPLSLGLGIFIGVISTALTVAAYLTGLLPPGGVMDPLNLIRASIHEGGGIPLLIGWTLARDLLPAGLTGLFLAPIGGGLLLKLRAKGGGETRVSGEGGL</sequence>
<dbReference type="OrthoDB" id="5244364at2"/>
<keyword evidence="1" id="KW-0472">Membrane</keyword>
<reference evidence="2 3" key="1">
    <citation type="submission" date="2019-03" db="EMBL/GenBank/DDBJ databases">
        <title>Whole genome sequence of a novel Rubrobacter taiwanensis strain, isolated from Yellowstone National Park.</title>
        <authorList>
            <person name="Freed S."/>
            <person name="Ramaley R.F."/>
            <person name="Kyndt J.A."/>
        </authorList>
    </citation>
    <scope>NUCLEOTIDE SEQUENCE [LARGE SCALE GENOMIC DNA]</scope>
    <source>
        <strain evidence="2 3">Yellowstone</strain>
    </source>
</reference>
<evidence type="ECO:0000313" key="2">
    <source>
        <dbReference type="EMBL" id="TCJ13644.1"/>
    </source>
</evidence>
<keyword evidence="1" id="KW-1133">Transmembrane helix</keyword>
<feature type="transmembrane region" description="Helical" evidence="1">
    <location>
        <begin position="36"/>
        <end position="60"/>
    </location>
</feature>
<dbReference type="Proteomes" id="UP000295244">
    <property type="component" value="Unassembled WGS sequence"/>
</dbReference>
<protein>
    <submittedName>
        <fullName evidence="2">Uncharacterized protein</fullName>
    </submittedName>
</protein>
<proteinExistence type="predicted"/>
<feature type="transmembrane region" description="Helical" evidence="1">
    <location>
        <begin position="136"/>
        <end position="155"/>
    </location>
</feature>
<evidence type="ECO:0000256" key="1">
    <source>
        <dbReference type="SAM" id="Phobius"/>
    </source>
</evidence>